<evidence type="ECO:0000313" key="2">
    <source>
        <dbReference type="Proteomes" id="UP001173465"/>
    </source>
</evidence>
<name>A0AAW7DP26_9GAMM</name>
<dbReference type="EMBL" id="JACANB010000002">
    <property type="protein sequence ID" value="MDM1695914.1"/>
    <property type="molecule type" value="Genomic_DNA"/>
</dbReference>
<dbReference type="RefSeq" id="WP_286593354.1">
    <property type="nucleotide sequence ID" value="NZ_JACANB010000002.1"/>
</dbReference>
<reference evidence="1" key="1">
    <citation type="submission" date="2020-06" db="EMBL/GenBank/DDBJ databases">
        <authorList>
            <person name="Dong N."/>
        </authorList>
    </citation>
    <scope>NUCLEOTIDE SEQUENCE</scope>
    <source>
        <strain evidence="1">DF46-2-2</strain>
    </source>
</reference>
<accession>A0AAW7DP26</accession>
<sequence length="218" mass="24807">MASSSASLDDYRTAIEQDNILQKNTSRTRTLTCGHLIDLYSLDPQIPLFRNLRRLWDSEPAARPLLACQMALTRDPLLRLSQHKILELSPGTVLPRIDMEHVFADRYPDRFSSSTLKSLAQNLNATWTHAGFLQGRAKKTRTEPDIHPVNVAFALWLGHLQGASGTRLFTTDWTKLLNCRLEQLQELARQASFSGLLTYKHSSEIIEITFPDYLTKDE</sequence>
<comment type="caution">
    <text evidence="1">The sequence shown here is derived from an EMBL/GenBank/DDBJ whole genome shotgun (WGS) entry which is preliminary data.</text>
</comment>
<evidence type="ECO:0000313" key="1">
    <source>
        <dbReference type="EMBL" id="MDM1695914.1"/>
    </source>
</evidence>
<protein>
    <submittedName>
        <fullName evidence="1">Uncharacterized protein</fullName>
    </submittedName>
</protein>
<organism evidence="1 2">
    <name type="scientific">Thiopseudomonas alkaliphila</name>
    <dbReference type="NCBI Taxonomy" id="1697053"/>
    <lineage>
        <taxon>Bacteria</taxon>
        <taxon>Pseudomonadati</taxon>
        <taxon>Pseudomonadota</taxon>
        <taxon>Gammaproteobacteria</taxon>
        <taxon>Pseudomonadales</taxon>
        <taxon>Pseudomonadaceae</taxon>
        <taxon>Thiopseudomonas</taxon>
    </lineage>
</organism>
<dbReference type="AlphaFoldDB" id="A0AAW7DP26"/>
<gene>
    <name evidence="1" type="ORF">HX099_04435</name>
</gene>
<dbReference type="Proteomes" id="UP001173465">
    <property type="component" value="Unassembled WGS sequence"/>
</dbReference>
<reference evidence="1" key="2">
    <citation type="journal article" date="2022" name="Sci. Total Environ.">
        <title>Prevalence, transmission, and molecular epidemiology of tet(X)-positive bacteria among humans, animals, and environmental niches in China: An epidemiological, and genomic-based study.</title>
        <authorList>
            <person name="Dong N."/>
            <person name="Zeng Y."/>
            <person name="Cai C."/>
            <person name="Sun C."/>
            <person name="Lu J."/>
            <person name="Liu C."/>
            <person name="Zhou H."/>
            <person name="Sun Q."/>
            <person name="Shu L."/>
            <person name="Wang H."/>
            <person name="Wang Y."/>
            <person name="Wang S."/>
            <person name="Wu C."/>
            <person name="Chan E.W."/>
            <person name="Chen G."/>
            <person name="Shen Z."/>
            <person name="Chen S."/>
            <person name="Zhang R."/>
        </authorList>
    </citation>
    <scope>NUCLEOTIDE SEQUENCE</scope>
    <source>
        <strain evidence="1">DF46-2-2</strain>
    </source>
</reference>
<proteinExistence type="predicted"/>